<accession>A0A5J4U2Z7</accession>
<dbReference type="AlphaFoldDB" id="A0A5J4U2Z7"/>
<protein>
    <submittedName>
        <fullName evidence="1">Uncharacterized protein</fullName>
    </submittedName>
</protein>
<proteinExistence type="predicted"/>
<organism evidence="1 2">
    <name type="scientific">Streblomastix strix</name>
    <dbReference type="NCBI Taxonomy" id="222440"/>
    <lineage>
        <taxon>Eukaryota</taxon>
        <taxon>Metamonada</taxon>
        <taxon>Preaxostyla</taxon>
        <taxon>Oxymonadida</taxon>
        <taxon>Streblomastigidae</taxon>
        <taxon>Streblomastix</taxon>
    </lineage>
</organism>
<dbReference type="EMBL" id="SNRW01021013">
    <property type="protein sequence ID" value="KAA6364957.1"/>
    <property type="molecule type" value="Genomic_DNA"/>
</dbReference>
<evidence type="ECO:0000313" key="1">
    <source>
        <dbReference type="EMBL" id="KAA6364957.1"/>
    </source>
</evidence>
<name>A0A5J4U2Z7_9EUKA</name>
<comment type="caution">
    <text evidence="1">The sequence shown here is derived from an EMBL/GenBank/DDBJ whole genome shotgun (WGS) entry which is preliminary data.</text>
</comment>
<reference evidence="1 2" key="1">
    <citation type="submission" date="2019-03" db="EMBL/GenBank/DDBJ databases">
        <title>Single cell metagenomics reveals metabolic interactions within the superorganism composed of flagellate Streblomastix strix and complex community of Bacteroidetes bacteria on its surface.</title>
        <authorList>
            <person name="Treitli S.C."/>
            <person name="Kolisko M."/>
            <person name="Husnik F."/>
            <person name="Keeling P."/>
            <person name="Hampl V."/>
        </authorList>
    </citation>
    <scope>NUCLEOTIDE SEQUENCE [LARGE SCALE GENOMIC DNA]</scope>
    <source>
        <strain evidence="1">ST1C</strain>
    </source>
</reference>
<sequence length="179" mass="21142">MDSPSDKLHRRFPYSLPRQNSIGTGYEVNYTIHEKSWLEHTTSEMQRDSVETVHISRMEVEVVDSRNRNTSEKENFYKRKDHIMEKQDRKEVNSENKKSVWNGKTLLTQKIQGDICQWTDQIKEISLRQFEQRAPTKRITTDASEDCWGIIQNSILTGEEKALATDEWGHFWHLKSSNQ</sequence>
<dbReference type="OrthoDB" id="420169at2759"/>
<gene>
    <name evidence="1" type="ORF">EZS28_039517</name>
</gene>
<dbReference type="Proteomes" id="UP000324800">
    <property type="component" value="Unassembled WGS sequence"/>
</dbReference>
<evidence type="ECO:0000313" key="2">
    <source>
        <dbReference type="Proteomes" id="UP000324800"/>
    </source>
</evidence>